<evidence type="ECO:0000256" key="2">
    <source>
        <dbReference type="SAM" id="Phobius"/>
    </source>
</evidence>
<dbReference type="Gene3D" id="3.30.40.10">
    <property type="entry name" value="Zinc/RING finger domain, C3HC4 (zinc finger)"/>
    <property type="match status" value="1"/>
</dbReference>
<organism evidence="3 4">
    <name type="scientific">Lentinus brumalis</name>
    <dbReference type="NCBI Taxonomy" id="2498619"/>
    <lineage>
        <taxon>Eukaryota</taxon>
        <taxon>Fungi</taxon>
        <taxon>Dikarya</taxon>
        <taxon>Basidiomycota</taxon>
        <taxon>Agaricomycotina</taxon>
        <taxon>Agaricomycetes</taxon>
        <taxon>Polyporales</taxon>
        <taxon>Polyporaceae</taxon>
        <taxon>Lentinus</taxon>
    </lineage>
</organism>
<feature type="compositionally biased region" description="Basic and acidic residues" evidence="1">
    <location>
        <begin position="32"/>
        <end position="60"/>
    </location>
</feature>
<accession>A0A371CQN6</accession>
<dbReference type="STRING" id="139420.A0A371CQN6"/>
<keyword evidence="2" id="KW-1133">Transmembrane helix</keyword>
<gene>
    <name evidence="3" type="ORF">OH76DRAFT_1560860</name>
</gene>
<feature type="region of interest" description="Disordered" evidence="1">
    <location>
        <begin position="1"/>
        <end position="75"/>
    </location>
</feature>
<keyword evidence="2" id="KW-0812">Transmembrane</keyword>
<feature type="transmembrane region" description="Helical" evidence="2">
    <location>
        <begin position="333"/>
        <end position="359"/>
    </location>
</feature>
<dbReference type="InterPro" id="IPR011011">
    <property type="entry name" value="Znf_FYVE_PHD"/>
</dbReference>
<dbReference type="SUPFAM" id="SSF57903">
    <property type="entry name" value="FYVE/PHD zinc finger"/>
    <property type="match status" value="1"/>
</dbReference>
<protein>
    <submittedName>
        <fullName evidence="3">Uncharacterized protein</fullName>
    </submittedName>
</protein>
<dbReference type="AlphaFoldDB" id="A0A371CQN6"/>
<evidence type="ECO:0000313" key="4">
    <source>
        <dbReference type="Proteomes" id="UP000256964"/>
    </source>
</evidence>
<dbReference type="Proteomes" id="UP000256964">
    <property type="component" value="Unassembled WGS sequence"/>
</dbReference>
<dbReference type="InterPro" id="IPR013083">
    <property type="entry name" value="Znf_RING/FYVE/PHD"/>
</dbReference>
<dbReference type="EMBL" id="KZ857481">
    <property type="protein sequence ID" value="RDX42596.1"/>
    <property type="molecule type" value="Genomic_DNA"/>
</dbReference>
<name>A0A371CQN6_9APHY</name>
<dbReference type="OrthoDB" id="3268904at2759"/>
<sequence length="637" mass="71445">MARTKRSTPNSTGEAAPRAPLGRKAKAATMVESRDSSDDKNVSGKREKKESPSMVVEKRIKIQPPNTPQSSHSGHDDWCSMCLNGGDMIECDKCERTACKKHFPQIEQLSQEQLEPLVFKCTSCEVRESHKLKAHGSYKGLYKILNGKEVPYFDGFTRVDAVNLRPLHARVNTAPIVIVHIRLKSLADAGSPARVTHAALQWYYSRNPQDLVYIDAPYAFEYTDDAEQYRKTLDNRLKFLDQNDGRATRLLVFIYTHSLDSSGDLFWKDGLAATDLTEWFQEVIPPRMWTSGMTVDVTLALLSCGSLMQSEEKRKIVKAVAERLVQPMRVQRVVCFGAAALQAPLTVPFFMGFAISVYIEGIRLEHTHFTKLLGSASMLNRHTTVLLYARVAADEPALQLNNYKWSHKTVRPCGDELPLQCPNCGCLASLKIKTGPGNELRGTCEQKGCDFSRPYALLDGYKMSFPLPREPDDEAYIDWCAIIPLDDTAYDIRQLLLVLYALKYVASHLTCLRLCANQDSPHIFNPLAPNECEFSMVAALIRVGDKYCMTVPSDHWPLHVFRLADPLDAADPRTHSFLLYLCAHPDGEAISDDSAREDGALDRALTFKSELQRQVLEAACRFEQVAEWGACRYVPGG</sequence>
<reference evidence="3 4" key="1">
    <citation type="journal article" date="2018" name="Biotechnol. Biofuels">
        <title>Integrative visual omics of the white-rot fungus Polyporus brumalis exposes the biotechnological potential of its oxidative enzymes for delignifying raw plant biomass.</title>
        <authorList>
            <person name="Miyauchi S."/>
            <person name="Rancon A."/>
            <person name="Drula E."/>
            <person name="Hage H."/>
            <person name="Chaduli D."/>
            <person name="Favel A."/>
            <person name="Grisel S."/>
            <person name="Henrissat B."/>
            <person name="Herpoel-Gimbert I."/>
            <person name="Ruiz-Duenas F.J."/>
            <person name="Chevret D."/>
            <person name="Hainaut M."/>
            <person name="Lin J."/>
            <person name="Wang M."/>
            <person name="Pangilinan J."/>
            <person name="Lipzen A."/>
            <person name="Lesage-Meessen L."/>
            <person name="Navarro D."/>
            <person name="Riley R."/>
            <person name="Grigoriev I.V."/>
            <person name="Zhou S."/>
            <person name="Raouche S."/>
            <person name="Rosso M.N."/>
        </authorList>
    </citation>
    <scope>NUCLEOTIDE SEQUENCE [LARGE SCALE GENOMIC DNA]</scope>
    <source>
        <strain evidence="3 4">BRFM 1820</strain>
    </source>
</reference>
<proteinExistence type="predicted"/>
<keyword evidence="2" id="KW-0472">Membrane</keyword>
<keyword evidence="4" id="KW-1185">Reference proteome</keyword>
<evidence type="ECO:0000256" key="1">
    <source>
        <dbReference type="SAM" id="MobiDB-lite"/>
    </source>
</evidence>
<evidence type="ECO:0000313" key="3">
    <source>
        <dbReference type="EMBL" id="RDX42596.1"/>
    </source>
</evidence>